<reference evidence="2" key="2">
    <citation type="submission" date="2020-09" db="EMBL/GenBank/DDBJ databases">
        <authorList>
            <person name="Sun Q."/>
            <person name="Ohkuma M."/>
        </authorList>
    </citation>
    <scope>NUCLEOTIDE SEQUENCE</scope>
    <source>
        <strain evidence="2">JCM 30078</strain>
    </source>
</reference>
<gene>
    <name evidence="2" type="ORF">GCM10009304_24420</name>
</gene>
<sequence length="99" mass="11352">MIVGDDQRPRRRCTDNIRRNAQCFESPAANRQPTRGRAQGALRESHLMANLFRVDPYAREDMPRRGTIATLQPTQRECRGVAASNTDKERVQDKDAQQQ</sequence>
<feature type="compositionally biased region" description="Basic and acidic residues" evidence="1">
    <location>
        <begin position="86"/>
        <end position="99"/>
    </location>
</feature>
<dbReference type="EMBL" id="BMPO01000005">
    <property type="protein sequence ID" value="GGJ97646.1"/>
    <property type="molecule type" value="Genomic_DNA"/>
</dbReference>
<accession>A0A917PWW9</accession>
<dbReference type="Proteomes" id="UP000635983">
    <property type="component" value="Unassembled WGS sequence"/>
</dbReference>
<evidence type="ECO:0000313" key="3">
    <source>
        <dbReference type="Proteomes" id="UP000635983"/>
    </source>
</evidence>
<proteinExistence type="predicted"/>
<organism evidence="2 3">
    <name type="scientific">Pseudomonas matsuisoli</name>
    <dbReference type="NCBI Taxonomy" id="1515666"/>
    <lineage>
        <taxon>Bacteria</taxon>
        <taxon>Pseudomonadati</taxon>
        <taxon>Pseudomonadota</taxon>
        <taxon>Gammaproteobacteria</taxon>
        <taxon>Pseudomonadales</taxon>
        <taxon>Pseudomonadaceae</taxon>
        <taxon>Pseudomonas</taxon>
    </lineage>
</organism>
<keyword evidence="3" id="KW-1185">Reference proteome</keyword>
<evidence type="ECO:0000256" key="1">
    <source>
        <dbReference type="SAM" id="MobiDB-lite"/>
    </source>
</evidence>
<comment type="caution">
    <text evidence="2">The sequence shown here is derived from an EMBL/GenBank/DDBJ whole genome shotgun (WGS) entry which is preliminary data.</text>
</comment>
<protein>
    <submittedName>
        <fullName evidence="2">Uncharacterized protein</fullName>
    </submittedName>
</protein>
<feature type="region of interest" description="Disordered" evidence="1">
    <location>
        <begin position="68"/>
        <end position="99"/>
    </location>
</feature>
<evidence type="ECO:0000313" key="2">
    <source>
        <dbReference type="EMBL" id="GGJ97646.1"/>
    </source>
</evidence>
<dbReference type="AlphaFoldDB" id="A0A917PWW9"/>
<name>A0A917PWW9_9PSED</name>
<reference evidence="2" key="1">
    <citation type="journal article" date="2014" name="Int. J. Syst. Evol. Microbiol.">
        <title>Complete genome sequence of Corynebacterium casei LMG S-19264T (=DSM 44701T), isolated from a smear-ripened cheese.</title>
        <authorList>
            <consortium name="US DOE Joint Genome Institute (JGI-PGF)"/>
            <person name="Walter F."/>
            <person name="Albersmeier A."/>
            <person name="Kalinowski J."/>
            <person name="Ruckert C."/>
        </authorList>
    </citation>
    <scope>NUCLEOTIDE SEQUENCE</scope>
    <source>
        <strain evidence="2">JCM 30078</strain>
    </source>
</reference>